<evidence type="ECO:0000313" key="9">
    <source>
        <dbReference type="Proteomes" id="UP001206128"/>
    </source>
</evidence>
<evidence type="ECO:0000256" key="2">
    <source>
        <dbReference type="ARBA" id="ARBA00022617"/>
    </source>
</evidence>
<dbReference type="GO" id="GO:0008395">
    <property type="term" value="F:steroid hydroxylase activity"/>
    <property type="evidence" value="ECO:0007669"/>
    <property type="project" value="TreeGrafter"/>
</dbReference>
<dbReference type="SUPFAM" id="SSF48264">
    <property type="entry name" value="Cytochrome P450"/>
    <property type="match status" value="1"/>
</dbReference>
<keyword evidence="4 7" id="KW-0560">Oxidoreductase</keyword>
<dbReference type="InterPro" id="IPR002397">
    <property type="entry name" value="Cyt_P450_B"/>
</dbReference>
<keyword evidence="2 7" id="KW-0349">Heme</keyword>
<evidence type="ECO:0000256" key="3">
    <source>
        <dbReference type="ARBA" id="ARBA00022723"/>
    </source>
</evidence>
<dbReference type="PANTHER" id="PTHR46696:SF4">
    <property type="entry name" value="BIOTIN BIOSYNTHESIS CYTOCHROME P450"/>
    <property type="match status" value="1"/>
</dbReference>
<dbReference type="PANTHER" id="PTHR46696">
    <property type="entry name" value="P450, PUTATIVE (EUROFUNG)-RELATED"/>
    <property type="match status" value="1"/>
</dbReference>
<proteinExistence type="inferred from homology"/>
<keyword evidence="3 7" id="KW-0479">Metal-binding</keyword>
<keyword evidence="5 7" id="KW-0408">Iron</keyword>
<dbReference type="InterPro" id="IPR017972">
    <property type="entry name" value="Cyt_P450_CS"/>
</dbReference>
<dbReference type="Gene3D" id="1.10.630.10">
    <property type="entry name" value="Cytochrome P450"/>
    <property type="match status" value="1"/>
</dbReference>
<gene>
    <name evidence="8" type="ORF">LX83_000653</name>
</gene>
<organism evidence="8 9">
    <name type="scientific">Goodfellowiella coeruleoviolacea</name>
    <dbReference type="NCBI Taxonomy" id="334858"/>
    <lineage>
        <taxon>Bacteria</taxon>
        <taxon>Bacillati</taxon>
        <taxon>Actinomycetota</taxon>
        <taxon>Actinomycetes</taxon>
        <taxon>Pseudonocardiales</taxon>
        <taxon>Pseudonocardiaceae</taxon>
        <taxon>Goodfellowiella</taxon>
    </lineage>
</organism>
<dbReference type="PROSITE" id="PS00086">
    <property type="entry name" value="CYTOCHROME_P450"/>
    <property type="match status" value="1"/>
</dbReference>
<evidence type="ECO:0000256" key="6">
    <source>
        <dbReference type="ARBA" id="ARBA00023033"/>
    </source>
</evidence>
<dbReference type="InterPro" id="IPR036396">
    <property type="entry name" value="Cyt_P450_sf"/>
</dbReference>
<dbReference type="PRINTS" id="PR00359">
    <property type="entry name" value="BP450"/>
</dbReference>
<evidence type="ECO:0000256" key="1">
    <source>
        <dbReference type="ARBA" id="ARBA00010617"/>
    </source>
</evidence>
<dbReference type="InterPro" id="IPR001128">
    <property type="entry name" value="Cyt_P450"/>
</dbReference>
<dbReference type="Pfam" id="PF00067">
    <property type="entry name" value="p450"/>
    <property type="match status" value="1"/>
</dbReference>
<evidence type="ECO:0000256" key="5">
    <source>
        <dbReference type="ARBA" id="ARBA00023004"/>
    </source>
</evidence>
<dbReference type="GO" id="GO:0020037">
    <property type="term" value="F:heme binding"/>
    <property type="evidence" value="ECO:0007669"/>
    <property type="project" value="InterPro"/>
</dbReference>
<dbReference type="CDD" id="cd20625">
    <property type="entry name" value="CYP164-like"/>
    <property type="match status" value="1"/>
</dbReference>
<dbReference type="FunFam" id="1.10.630.10:FF:000018">
    <property type="entry name" value="Cytochrome P450 monooxygenase"/>
    <property type="match status" value="1"/>
</dbReference>
<accession>A0AAE3GCU1</accession>
<dbReference type="RefSeq" id="WP_253766768.1">
    <property type="nucleotide sequence ID" value="NZ_JAMTCK010000001.1"/>
</dbReference>
<evidence type="ECO:0000313" key="8">
    <source>
        <dbReference type="EMBL" id="MCP2163813.1"/>
    </source>
</evidence>
<comment type="caution">
    <text evidence="8">The sequence shown here is derived from an EMBL/GenBank/DDBJ whole genome shotgun (WGS) entry which is preliminary data.</text>
</comment>
<keyword evidence="9" id="KW-1185">Reference proteome</keyword>
<dbReference type="GO" id="GO:0005506">
    <property type="term" value="F:iron ion binding"/>
    <property type="evidence" value="ECO:0007669"/>
    <property type="project" value="InterPro"/>
</dbReference>
<comment type="similarity">
    <text evidence="1 7">Belongs to the cytochrome P450 family.</text>
</comment>
<evidence type="ECO:0000256" key="4">
    <source>
        <dbReference type="ARBA" id="ARBA00023002"/>
    </source>
</evidence>
<dbReference type="EMBL" id="JAMTCK010000001">
    <property type="protein sequence ID" value="MCP2163813.1"/>
    <property type="molecule type" value="Genomic_DNA"/>
</dbReference>
<sequence length="427" mass="46662">MSLAHDLRTDLALLLTRATVWTHARLGDAGARVLSLHPDEDPYPDYERIRALGPVVTSRLGLRLTAAHRLCVEVLRDHTRFGTMPVSDLYPTDLGLRHDGAHAFVHPIEDSFLALNPPEHGRLRRLVAPLFGPRALRGHLPMIESVVAGHLDRVAESPRFDLIGEFAARVPIGVIAALLGVPESEREDFLRWGGVVAAALDGVRSPAQLRRMRAVLTQLAEFCAELVAHRGRHPGDDVVSLLVAATPDRPALARKDLFATVQLLLLAGFETTVNLIGNAVRLLLADERARRDFVSDPDSAEDLAEEVLRYQPPIHYTIRVTREPVELGGVPLPAATPLVVLLAAANRDPEVFAEPNRFQPDRANAREHLAFSSGAHYCLGAGLARLEGALALRALFQRLPGLRAAGPVRNRPSRNVRGPLVMPVAPR</sequence>
<dbReference type="Proteomes" id="UP001206128">
    <property type="component" value="Unassembled WGS sequence"/>
</dbReference>
<keyword evidence="6 7" id="KW-0503">Monooxygenase</keyword>
<protein>
    <submittedName>
        <fullName evidence="8">Cytochrome P450</fullName>
    </submittedName>
</protein>
<dbReference type="AlphaFoldDB" id="A0AAE3GCU1"/>
<dbReference type="GO" id="GO:0006707">
    <property type="term" value="P:cholesterol catabolic process"/>
    <property type="evidence" value="ECO:0007669"/>
    <property type="project" value="TreeGrafter"/>
</dbReference>
<name>A0AAE3GCU1_9PSEU</name>
<reference evidence="8" key="1">
    <citation type="submission" date="2022-06" db="EMBL/GenBank/DDBJ databases">
        <title>Genomic Encyclopedia of Archaeal and Bacterial Type Strains, Phase II (KMG-II): from individual species to whole genera.</title>
        <authorList>
            <person name="Goeker M."/>
        </authorList>
    </citation>
    <scope>NUCLEOTIDE SEQUENCE</scope>
    <source>
        <strain evidence="8">DSM 43935</strain>
    </source>
</reference>
<evidence type="ECO:0000256" key="7">
    <source>
        <dbReference type="RuleBase" id="RU000461"/>
    </source>
</evidence>
<dbReference type="GO" id="GO:0036199">
    <property type="term" value="F:cholest-4-en-3-one 26-monooxygenase activity"/>
    <property type="evidence" value="ECO:0007669"/>
    <property type="project" value="TreeGrafter"/>
</dbReference>